<dbReference type="AlphaFoldDB" id="A0A9W7ATS2"/>
<dbReference type="EMBL" id="BRXY01000211">
    <property type="protein sequence ID" value="GMH77669.1"/>
    <property type="molecule type" value="Genomic_DNA"/>
</dbReference>
<sequence>MPITTPEPEVQQPYLQVIGGFLTEHLVNLRLSANGVVNVAKGGKEWVDGLSPGTKAVAVGVTGATVILAAPAAVGYTFGVTALGPITGGGCATLQSWGLSTAVIQSTAMSTVSTSMVAGSGLLSSAAGYLGFRTEKPFKPDLSNNEQRIAGVSERMSAEAQGLITRFEAKMATENDPAIQLYLKNQRSTLEEVKHAKTDDISRKNRFSSGFSSNPFYTDDPIDDESRAWEALKAADAYLKTLV</sequence>
<evidence type="ECO:0000313" key="2">
    <source>
        <dbReference type="Proteomes" id="UP001165085"/>
    </source>
</evidence>
<gene>
    <name evidence="1" type="ORF">TrST_g7556</name>
</gene>
<evidence type="ECO:0000313" key="1">
    <source>
        <dbReference type="EMBL" id="GMH77669.1"/>
    </source>
</evidence>
<dbReference type="Proteomes" id="UP001165085">
    <property type="component" value="Unassembled WGS sequence"/>
</dbReference>
<name>A0A9W7ATS2_9STRA</name>
<comment type="caution">
    <text evidence="1">The sequence shown here is derived from an EMBL/GenBank/DDBJ whole genome shotgun (WGS) entry which is preliminary data.</text>
</comment>
<organism evidence="1 2">
    <name type="scientific">Triparma strigata</name>
    <dbReference type="NCBI Taxonomy" id="1606541"/>
    <lineage>
        <taxon>Eukaryota</taxon>
        <taxon>Sar</taxon>
        <taxon>Stramenopiles</taxon>
        <taxon>Ochrophyta</taxon>
        <taxon>Bolidophyceae</taxon>
        <taxon>Parmales</taxon>
        <taxon>Triparmaceae</taxon>
        <taxon>Triparma</taxon>
    </lineage>
</organism>
<proteinExistence type="predicted"/>
<protein>
    <submittedName>
        <fullName evidence="1">Uncharacterized protein</fullName>
    </submittedName>
</protein>
<keyword evidence="2" id="KW-1185">Reference proteome</keyword>
<accession>A0A9W7ATS2</accession>
<reference evidence="2" key="1">
    <citation type="journal article" date="2023" name="Commun. Biol.">
        <title>Genome analysis of Parmales, the sister group of diatoms, reveals the evolutionary specialization of diatoms from phago-mixotrophs to photoautotrophs.</title>
        <authorList>
            <person name="Ban H."/>
            <person name="Sato S."/>
            <person name="Yoshikawa S."/>
            <person name="Yamada K."/>
            <person name="Nakamura Y."/>
            <person name="Ichinomiya M."/>
            <person name="Sato N."/>
            <person name="Blanc-Mathieu R."/>
            <person name="Endo H."/>
            <person name="Kuwata A."/>
            <person name="Ogata H."/>
        </authorList>
    </citation>
    <scope>NUCLEOTIDE SEQUENCE [LARGE SCALE GENOMIC DNA]</scope>
    <source>
        <strain evidence="2">NIES 3701</strain>
    </source>
</reference>